<comment type="caution">
    <text evidence="2">The sequence shown here is derived from an EMBL/GenBank/DDBJ whole genome shotgun (WGS) entry which is preliminary data.</text>
</comment>
<dbReference type="Proteomes" id="UP000762676">
    <property type="component" value="Unassembled WGS sequence"/>
</dbReference>
<comment type="similarity">
    <text evidence="1">Belongs to the metallo-dependent hydrolases superfamily. TatD-type hydrolase family.</text>
</comment>
<dbReference type="GO" id="GO:0016788">
    <property type="term" value="F:hydrolase activity, acting on ester bonds"/>
    <property type="evidence" value="ECO:0007669"/>
    <property type="project" value="InterPro"/>
</dbReference>
<evidence type="ECO:0000256" key="1">
    <source>
        <dbReference type="ARBA" id="ARBA00009275"/>
    </source>
</evidence>
<keyword evidence="3" id="KW-1185">Reference proteome</keyword>
<dbReference type="Pfam" id="PF01026">
    <property type="entry name" value="TatD_DNase"/>
    <property type="match status" value="1"/>
</dbReference>
<reference evidence="2 3" key="1">
    <citation type="journal article" date="2021" name="Elife">
        <title>Chloroplast acquisition without the gene transfer in kleptoplastic sea slugs, Plakobranchus ocellatus.</title>
        <authorList>
            <person name="Maeda T."/>
            <person name="Takahashi S."/>
            <person name="Yoshida T."/>
            <person name="Shimamura S."/>
            <person name="Takaki Y."/>
            <person name="Nagai Y."/>
            <person name="Toyoda A."/>
            <person name="Suzuki Y."/>
            <person name="Arimoto A."/>
            <person name="Ishii H."/>
            <person name="Satoh N."/>
            <person name="Nishiyama T."/>
            <person name="Hasebe M."/>
            <person name="Maruyama T."/>
            <person name="Minagawa J."/>
            <person name="Obokata J."/>
            <person name="Shigenobu S."/>
        </authorList>
    </citation>
    <scope>NUCLEOTIDE SEQUENCE [LARGE SCALE GENOMIC DNA]</scope>
</reference>
<evidence type="ECO:0000313" key="3">
    <source>
        <dbReference type="Proteomes" id="UP000762676"/>
    </source>
</evidence>
<evidence type="ECO:0000313" key="2">
    <source>
        <dbReference type="EMBL" id="GFS00608.1"/>
    </source>
</evidence>
<dbReference type="InterPro" id="IPR032466">
    <property type="entry name" value="Metal_Hydrolase"/>
</dbReference>
<organism evidence="2 3">
    <name type="scientific">Elysia marginata</name>
    <dbReference type="NCBI Taxonomy" id="1093978"/>
    <lineage>
        <taxon>Eukaryota</taxon>
        <taxon>Metazoa</taxon>
        <taxon>Spiralia</taxon>
        <taxon>Lophotrochozoa</taxon>
        <taxon>Mollusca</taxon>
        <taxon>Gastropoda</taxon>
        <taxon>Heterobranchia</taxon>
        <taxon>Euthyneura</taxon>
        <taxon>Panpulmonata</taxon>
        <taxon>Sacoglossa</taxon>
        <taxon>Placobranchoidea</taxon>
        <taxon>Plakobranchidae</taxon>
        <taxon>Elysia</taxon>
    </lineage>
</organism>
<dbReference type="Gene3D" id="3.20.20.140">
    <property type="entry name" value="Metal-dependent hydrolases"/>
    <property type="match status" value="1"/>
</dbReference>
<dbReference type="SUPFAM" id="SSF51556">
    <property type="entry name" value="Metallo-dependent hydrolases"/>
    <property type="match status" value="1"/>
</dbReference>
<accession>A0AAV4HT94</accession>
<name>A0AAV4HT94_9GAST</name>
<sequence length="87" mass="9647">MSGSVQQFEEYHKEGLRAVPEERLLLETNSPYLRPKGAELKQEGGENSPMLLGEVAQLVGDIVRAESGVILRLTHHNAQTFFQSLLG</sequence>
<dbReference type="EMBL" id="BMAT01005840">
    <property type="protein sequence ID" value="GFS00608.1"/>
    <property type="molecule type" value="Genomic_DNA"/>
</dbReference>
<gene>
    <name evidence="2" type="ORF">ElyMa_002818900</name>
</gene>
<dbReference type="AlphaFoldDB" id="A0AAV4HT94"/>
<dbReference type="InterPro" id="IPR001130">
    <property type="entry name" value="TatD-like"/>
</dbReference>
<keyword evidence="2" id="KW-0378">Hydrolase</keyword>
<protein>
    <submittedName>
        <fullName evidence="2">Hydrolase TatD</fullName>
    </submittedName>
</protein>
<proteinExistence type="inferred from homology"/>